<dbReference type="OrthoDB" id="6512918at2759"/>
<feature type="transmembrane region" description="Helical" evidence="7">
    <location>
        <begin position="1024"/>
        <end position="1049"/>
    </location>
</feature>
<keyword evidence="4 9" id="KW-0067">ATP-binding</keyword>
<feature type="transmembrane region" description="Helical" evidence="7">
    <location>
        <begin position="235"/>
        <end position="254"/>
    </location>
</feature>
<feature type="transmembrane region" description="Helical" evidence="7">
    <location>
        <begin position="319"/>
        <end position="337"/>
    </location>
</feature>
<dbReference type="GO" id="GO:0016020">
    <property type="term" value="C:membrane"/>
    <property type="evidence" value="ECO:0007669"/>
    <property type="project" value="UniProtKB-SubCell"/>
</dbReference>
<evidence type="ECO:0000259" key="8">
    <source>
        <dbReference type="PROSITE" id="PS50893"/>
    </source>
</evidence>
<dbReference type="GO" id="GO:0005319">
    <property type="term" value="F:lipid transporter activity"/>
    <property type="evidence" value="ECO:0007669"/>
    <property type="project" value="TreeGrafter"/>
</dbReference>
<reference evidence="9" key="1">
    <citation type="submission" date="2020-08" db="EMBL/GenBank/DDBJ databases">
        <title>Multicomponent nature underlies the extraordinary mechanical properties of spider dragline silk.</title>
        <authorList>
            <person name="Kono N."/>
            <person name="Nakamura H."/>
            <person name="Mori M."/>
            <person name="Yoshida Y."/>
            <person name="Ohtoshi R."/>
            <person name="Malay A.D."/>
            <person name="Moran D.A.P."/>
            <person name="Tomita M."/>
            <person name="Numata K."/>
            <person name="Arakawa K."/>
        </authorList>
    </citation>
    <scope>NUCLEOTIDE SEQUENCE</scope>
</reference>
<dbReference type="GO" id="GO:0140359">
    <property type="term" value="F:ABC-type transporter activity"/>
    <property type="evidence" value="ECO:0007669"/>
    <property type="project" value="InterPro"/>
</dbReference>
<proteinExistence type="predicted"/>
<evidence type="ECO:0000256" key="5">
    <source>
        <dbReference type="ARBA" id="ARBA00022989"/>
    </source>
</evidence>
<dbReference type="InterPro" id="IPR013525">
    <property type="entry name" value="ABC2_TM"/>
</dbReference>
<dbReference type="SMART" id="SM00382">
    <property type="entry name" value="AAA"/>
    <property type="match status" value="2"/>
</dbReference>
<evidence type="ECO:0000256" key="7">
    <source>
        <dbReference type="SAM" id="Phobius"/>
    </source>
</evidence>
<name>A0A8X6TU31_NEPPI</name>
<protein>
    <submittedName>
        <fullName evidence="9">ATP-binding cassette sub-family A member 3</fullName>
    </submittedName>
</protein>
<accession>A0A8X6TU31</accession>
<organism evidence="9 10">
    <name type="scientific">Nephila pilipes</name>
    <name type="common">Giant wood spider</name>
    <name type="synonym">Nephila maculata</name>
    <dbReference type="NCBI Taxonomy" id="299642"/>
    <lineage>
        <taxon>Eukaryota</taxon>
        <taxon>Metazoa</taxon>
        <taxon>Ecdysozoa</taxon>
        <taxon>Arthropoda</taxon>
        <taxon>Chelicerata</taxon>
        <taxon>Arachnida</taxon>
        <taxon>Araneae</taxon>
        <taxon>Araneomorphae</taxon>
        <taxon>Entelegynae</taxon>
        <taxon>Araneoidea</taxon>
        <taxon>Nephilidae</taxon>
        <taxon>Nephila</taxon>
    </lineage>
</organism>
<keyword evidence="6 7" id="KW-0472">Membrane</keyword>
<keyword evidence="2 7" id="KW-0812">Transmembrane</keyword>
<dbReference type="EMBL" id="BMAW01015988">
    <property type="protein sequence ID" value="GFT46512.1"/>
    <property type="molecule type" value="Genomic_DNA"/>
</dbReference>
<feature type="domain" description="ABC transporter" evidence="8">
    <location>
        <begin position="1312"/>
        <end position="1502"/>
    </location>
</feature>
<feature type="transmembrane region" description="Helical" evidence="7">
    <location>
        <begin position="1253"/>
        <end position="1272"/>
    </location>
</feature>
<dbReference type="InterPro" id="IPR026082">
    <property type="entry name" value="ABCA"/>
</dbReference>
<dbReference type="GO" id="GO:0005524">
    <property type="term" value="F:ATP binding"/>
    <property type="evidence" value="ECO:0007669"/>
    <property type="project" value="UniProtKB-KW"/>
</dbReference>
<dbReference type="InterPro" id="IPR003439">
    <property type="entry name" value="ABC_transporter-like_ATP-bd"/>
</dbReference>
<dbReference type="PROSITE" id="PS50893">
    <property type="entry name" value="ABC_TRANSPORTER_2"/>
    <property type="match status" value="2"/>
</dbReference>
<evidence type="ECO:0000256" key="4">
    <source>
        <dbReference type="ARBA" id="ARBA00022840"/>
    </source>
</evidence>
<comment type="caution">
    <text evidence="9">The sequence shown here is derived from an EMBL/GenBank/DDBJ whole genome shotgun (WGS) entry which is preliminary data.</text>
</comment>
<keyword evidence="5 7" id="KW-1133">Transmembrane helix</keyword>
<feature type="transmembrane region" description="Helical" evidence="7">
    <location>
        <begin position="1171"/>
        <end position="1190"/>
    </location>
</feature>
<evidence type="ECO:0000256" key="3">
    <source>
        <dbReference type="ARBA" id="ARBA00022741"/>
    </source>
</evidence>
<dbReference type="CDD" id="cd03263">
    <property type="entry name" value="ABC_subfamily_A"/>
    <property type="match status" value="1"/>
</dbReference>
<evidence type="ECO:0000256" key="6">
    <source>
        <dbReference type="ARBA" id="ARBA00023136"/>
    </source>
</evidence>
<dbReference type="PANTHER" id="PTHR19229">
    <property type="entry name" value="ATP-BINDING CASSETTE TRANSPORTER SUBFAMILY A ABCA"/>
    <property type="match status" value="1"/>
</dbReference>
<dbReference type="GO" id="GO:0016887">
    <property type="term" value="F:ATP hydrolysis activity"/>
    <property type="evidence" value="ECO:0007669"/>
    <property type="project" value="InterPro"/>
</dbReference>
<dbReference type="Pfam" id="PF00005">
    <property type="entry name" value="ABC_tran"/>
    <property type="match status" value="2"/>
</dbReference>
<keyword evidence="10" id="KW-1185">Reference proteome</keyword>
<feature type="transmembrane region" description="Helical" evidence="7">
    <location>
        <begin position="399"/>
        <end position="417"/>
    </location>
</feature>
<sequence>MGEGRHFFLLVWKNLKLKYRQPLKTFIEVFIPCLCITVLFMFVHHSHGESRVSETIYEPYNINKIPDKNGKSEGMVVFYSPQYPFFHKVMKDVARKLNFTPLSYNTEREMVEAYENSTSNVIAGIVFQNHLPEQLNTIKNIEYKIRLETIPRYLLNVNHVFSKLPVLGPKDINSTWGTNYMTLGFLPLQHAISMSLMNNLFPNSSKSIKDKLSVYMQRFPEPPYVRKNIYFKPKFIIIILICVGYLLPIANFTQNVVKEKEKRLKVVLKAMGVANWMNLTTWNIFELSYIKDQSHIFKIILRNESVLFLSETKSTTTDIAAMGGAFIAFFLSLMPYMHMRLFTHKISTTAFIVFSLFPNTILGYSMQTVIQLEEMGIGLQWKNINFTGSSSLELSAKNALFILVGDTVIFFLLSWYIEAVFPGKMSEGQPWYFLFTSVYWTGHKRSETEAIESFGLHELKPEYFEREPYGVRPSIEFKNLTKIFKKRSRPTLKKVFFKAYRNQITVLLGHDGTGKSTVISTLLGHYRPTSGKAFIKGCNVSIESEARKIPRFLGFCPDYDVHFDHLSVEENLYFFCKMKGFESEGISSQIDHVLGILDLELKRKTKAGILSACWKRKLSVALALIGESEIVVMDDPTNHMDPYSRRIMWEALQTEKAYRTIFITTSHMDEAEAIGDRIGIIDEGELQCFGSTAFVKKLYGAGYHLIIEIEDSCNVTQVTNLIKDHVSSARMYHSNETLKYILPHDESPMFQFLFSELEKKKDNLKIIDFSLLQISMKDIFDKVSLKASSSYEIPDFKSDDTFNNTGMDDDSQNLLFVKERSEGFSLFIQQAVAVLKKRFKISIHYPLLFLSQLLVLSIISIASNAFVDEEIVFDKPLKLNLCLYNVSGIPMKVQYAVNPSSKHAKDLADAFASLFDVKNQPFLVDLREETLNEHLLEIAERNPFDYFKSHFMAVDFSSDSDSSTITAYYNNKAFHSPALSLLYVHNTFLRYITNGSDLYSFKVTNHPFHPKYPKMAMVSKATLLLSKFLVAQDMMFAISIVMAGFIVPLTVEKSSHFKKLQFINGLNRVFYWILSFLYDFGLYILACTLFIIVLTSTGLYGSSYVDQLAHIIIFLMIHGIAGLLFVYCCSFFSRSPSTGYIFIFLYHMLGFILQILVLVMKEKVLKNTYEYLNILFSLFLPCYAFIQGFLNLYKNWMNNQICNNDKVQLSCQKTYDALKFFELNCCKEKCGTSCYEWEDNFFSWQEPGIGKQIILSLAQMFIFIAIIILLEYRIFQFMKFKFLHFLRVKQRTSNEQISESSSEPSLSSNQYLVVKELSKYFGSKCAIKNLTFKVSRGESFGLIGGAKSGKTTFVNIITGQLSVFQGRVYIDGKDIMKLPVTVEEKIGLCPEYNALLHSLTGEETLLFFANLNGITKQKIQDCISYFSRILSLDDHLKQKVEEYSYIVKRKLNVAIALIGAPPLVVLDEPTTKMDPISSRCVLNALLQASNFGCTILLASQRSD</sequence>
<feature type="domain" description="ABC transporter" evidence="8">
    <location>
        <begin position="475"/>
        <end position="708"/>
    </location>
</feature>
<dbReference type="Pfam" id="PF12698">
    <property type="entry name" value="ABC2_membrane_3"/>
    <property type="match status" value="1"/>
</dbReference>
<evidence type="ECO:0000256" key="1">
    <source>
        <dbReference type="ARBA" id="ARBA00004141"/>
    </source>
</evidence>
<feature type="transmembrane region" description="Helical" evidence="7">
    <location>
        <begin position="1069"/>
        <end position="1096"/>
    </location>
</feature>
<evidence type="ECO:0000313" key="9">
    <source>
        <dbReference type="EMBL" id="GFT46512.1"/>
    </source>
</evidence>
<evidence type="ECO:0000313" key="10">
    <source>
        <dbReference type="Proteomes" id="UP000887013"/>
    </source>
</evidence>
<dbReference type="Proteomes" id="UP000887013">
    <property type="component" value="Unassembled WGS sequence"/>
</dbReference>
<dbReference type="SUPFAM" id="SSF52540">
    <property type="entry name" value="P-loop containing nucleoside triphosphate hydrolases"/>
    <property type="match status" value="2"/>
</dbReference>
<dbReference type="InterPro" id="IPR003593">
    <property type="entry name" value="AAA+_ATPase"/>
</dbReference>
<feature type="transmembrane region" description="Helical" evidence="7">
    <location>
        <begin position="1108"/>
        <end position="1133"/>
    </location>
</feature>
<dbReference type="InterPro" id="IPR027417">
    <property type="entry name" value="P-loop_NTPase"/>
</dbReference>
<keyword evidence="3" id="KW-0547">Nucleotide-binding</keyword>
<feature type="transmembrane region" description="Helical" evidence="7">
    <location>
        <begin position="1139"/>
        <end position="1159"/>
    </location>
</feature>
<dbReference type="Gene3D" id="3.40.50.300">
    <property type="entry name" value="P-loop containing nucleotide triphosphate hydrolases"/>
    <property type="match status" value="2"/>
</dbReference>
<gene>
    <name evidence="9" type="primary">ABCA3</name>
    <name evidence="9" type="ORF">NPIL_600412</name>
</gene>
<evidence type="ECO:0000256" key="2">
    <source>
        <dbReference type="ARBA" id="ARBA00022692"/>
    </source>
</evidence>
<comment type="subcellular location">
    <subcellularLocation>
        <location evidence="1">Membrane</location>
        <topology evidence="1">Multi-pass membrane protein</topology>
    </subcellularLocation>
</comment>